<dbReference type="Pfam" id="PF00069">
    <property type="entry name" value="Pkinase"/>
    <property type="match status" value="1"/>
</dbReference>
<evidence type="ECO:0000259" key="3">
    <source>
        <dbReference type="PROSITE" id="PS50011"/>
    </source>
</evidence>
<dbReference type="GO" id="GO:0005524">
    <property type="term" value="F:ATP binding"/>
    <property type="evidence" value="ECO:0007669"/>
    <property type="project" value="UniProtKB-KW"/>
</dbReference>
<feature type="domain" description="Protein kinase" evidence="3">
    <location>
        <begin position="35"/>
        <end position="296"/>
    </location>
</feature>
<name>A0A6C0AWX0_9ZZZZ</name>
<dbReference type="SUPFAM" id="SSF56112">
    <property type="entry name" value="Protein kinase-like (PK-like)"/>
    <property type="match status" value="1"/>
</dbReference>
<dbReference type="InterPro" id="IPR000719">
    <property type="entry name" value="Prot_kinase_dom"/>
</dbReference>
<dbReference type="GO" id="GO:0004674">
    <property type="term" value="F:protein serine/threonine kinase activity"/>
    <property type="evidence" value="ECO:0007669"/>
    <property type="project" value="TreeGrafter"/>
</dbReference>
<dbReference type="Gene3D" id="3.30.200.20">
    <property type="entry name" value="Phosphorylase Kinase, domain 1"/>
    <property type="match status" value="1"/>
</dbReference>
<keyword evidence="1" id="KW-0547">Nucleotide-binding</keyword>
<dbReference type="AlphaFoldDB" id="A0A6C0AWX0"/>
<dbReference type="GO" id="GO:0005737">
    <property type="term" value="C:cytoplasm"/>
    <property type="evidence" value="ECO:0007669"/>
    <property type="project" value="TreeGrafter"/>
</dbReference>
<sequence length="302" mass="35462">MEDTILVPRSESCGGPALKLFNDNFINSIKFKNLPKKYELIGKGSYSRIIISEEIENDKVIKCIRKSSVQSNNRKYLINEIKIMKQINNDLIVKMFDLFQSEDSFNILLERGIMDLFVFSKNKQYSKKICNFILRDLSISIEYIHSMSIYHRDIKSENIIIFNENEENYQFKLSDFGISIVDNDAGIGKCGSIGFNSPEMSNKIQFSRKKADYWAFGAVILEQLLGQHRFVNEWLMLYYDRKHKKLSNLYENALKIFKKEGFDFDWSILDNLLNIDPNRRYLPNNTKIINNFTNFLIKNKSI</sequence>
<reference evidence="4" key="1">
    <citation type="journal article" date="2020" name="Nature">
        <title>Giant virus diversity and host interactions through global metagenomics.</title>
        <authorList>
            <person name="Schulz F."/>
            <person name="Roux S."/>
            <person name="Paez-Espino D."/>
            <person name="Jungbluth S."/>
            <person name="Walsh D.A."/>
            <person name="Denef V.J."/>
            <person name="McMahon K.D."/>
            <person name="Konstantinidis K.T."/>
            <person name="Eloe-Fadrosh E.A."/>
            <person name="Kyrpides N.C."/>
            <person name="Woyke T."/>
        </authorList>
    </citation>
    <scope>NUCLEOTIDE SEQUENCE</scope>
    <source>
        <strain evidence="4">GVMAG-S-ERX555961-36</strain>
    </source>
</reference>
<keyword evidence="2" id="KW-0067">ATP-binding</keyword>
<dbReference type="EMBL" id="MN738763">
    <property type="protein sequence ID" value="QHS83745.1"/>
    <property type="molecule type" value="Genomic_DNA"/>
</dbReference>
<dbReference type="PANTHER" id="PTHR44167">
    <property type="entry name" value="OVARIAN-SPECIFIC SERINE/THREONINE-PROTEIN KINASE LOK-RELATED"/>
    <property type="match status" value="1"/>
</dbReference>
<evidence type="ECO:0000313" key="4">
    <source>
        <dbReference type="EMBL" id="QHS83745.1"/>
    </source>
</evidence>
<evidence type="ECO:0000256" key="1">
    <source>
        <dbReference type="ARBA" id="ARBA00022741"/>
    </source>
</evidence>
<dbReference type="PANTHER" id="PTHR44167:SF18">
    <property type="entry name" value="PROTEIN KINASE DOMAIN-CONTAINING PROTEIN"/>
    <property type="match status" value="1"/>
</dbReference>
<dbReference type="PROSITE" id="PS00107">
    <property type="entry name" value="PROTEIN_KINASE_ATP"/>
    <property type="match status" value="1"/>
</dbReference>
<dbReference type="InterPro" id="IPR008271">
    <property type="entry name" value="Ser/Thr_kinase_AS"/>
</dbReference>
<accession>A0A6C0AWX0</accession>
<dbReference type="GO" id="GO:0005634">
    <property type="term" value="C:nucleus"/>
    <property type="evidence" value="ECO:0007669"/>
    <property type="project" value="TreeGrafter"/>
</dbReference>
<dbReference type="InterPro" id="IPR017441">
    <property type="entry name" value="Protein_kinase_ATP_BS"/>
</dbReference>
<organism evidence="4">
    <name type="scientific">viral metagenome</name>
    <dbReference type="NCBI Taxonomy" id="1070528"/>
    <lineage>
        <taxon>unclassified sequences</taxon>
        <taxon>metagenomes</taxon>
        <taxon>organismal metagenomes</taxon>
    </lineage>
</organism>
<dbReference type="Gene3D" id="1.10.510.10">
    <property type="entry name" value="Transferase(Phosphotransferase) domain 1"/>
    <property type="match status" value="1"/>
</dbReference>
<dbReference type="PROSITE" id="PS00108">
    <property type="entry name" value="PROTEIN_KINASE_ST"/>
    <property type="match status" value="1"/>
</dbReference>
<proteinExistence type="predicted"/>
<evidence type="ECO:0000256" key="2">
    <source>
        <dbReference type="ARBA" id="ARBA00022840"/>
    </source>
</evidence>
<dbReference type="GO" id="GO:0044773">
    <property type="term" value="P:mitotic DNA damage checkpoint signaling"/>
    <property type="evidence" value="ECO:0007669"/>
    <property type="project" value="TreeGrafter"/>
</dbReference>
<dbReference type="InterPro" id="IPR011009">
    <property type="entry name" value="Kinase-like_dom_sf"/>
</dbReference>
<protein>
    <recommendedName>
        <fullName evidence="3">Protein kinase domain-containing protein</fullName>
    </recommendedName>
</protein>
<dbReference type="PROSITE" id="PS50011">
    <property type="entry name" value="PROTEIN_KINASE_DOM"/>
    <property type="match status" value="1"/>
</dbReference>
<dbReference type="SMART" id="SM00220">
    <property type="entry name" value="S_TKc"/>
    <property type="match status" value="1"/>
</dbReference>